<protein>
    <recommendedName>
        <fullName evidence="2">SHS2 domain-containing protein</fullName>
    </recommendedName>
</protein>
<feature type="non-terminal residue" evidence="1">
    <location>
        <position position="197"/>
    </location>
</feature>
<proteinExistence type="predicted"/>
<dbReference type="EMBL" id="LAZR01063012">
    <property type="protein sequence ID" value="KKK60352.1"/>
    <property type="molecule type" value="Genomic_DNA"/>
</dbReference>
<evidence type="ECO:0008006" key="2">
    <source>
        <dbReference type="Google" id="ProtNLM"/>
    </source>
</evidence>
<gene>
    <name evidence="1" type="ORF">LCGC14_3025220</name>
</gene>
<dbReference type="Gene3D" id="3.30.1490.300">
    <property type="match status" value="1"/>
</dbReference>
<accession>A0A0F8WU07</accession>
<evidence type="ECO:0000313" key="1">
    <source>
        <dbReference type="EMBL" id="KKK60352.1"/>
    </source>
</evidence>
<name>A0A0F8WU07_9ZZZZ</name>
<reference evidence="1" key="1">
    <citation type="journal article" date="2015" name="Nature">
        <title>Complex archaea that bridge the gap between prokaryotes and eukaryotes.</title>
        <authorList>
            <person name="Spang A."/>
            <person name="Saw J.H."/>
            <person name="Jorgensen S.L."/>
            <person name="Zaremba-Niedzwiedzka K."/>
            <person name="Martijn J."/>
            <person name="Lind A.E."/>
            <person name="van Eijk R."/>
            <person name="Schleper C."/>
            <person name="Guy L."/>
            <person name="Ettema T.J."/>
        </authorList>
    </citation>
    <scope>NUCLEOTIDE SEQUENCE</scope>
</reference>
<dbReference type="Gene3D" id="3.30.420.40">
    <property type="match status" value="2"/>
</dbReference>
<comment type="caution">
    <text evidence="1">The sequence shown here is derived from an EMBL/GenBank/DDBJ whole genome shotgun (WGS) entry which is preliminary data.</text>
</comment>
<dbReference type="AlphaFoldDB" id="A0A0F8WU07"/>
<organism evidence="1">
    <name type="scientific">marine sediment metagenome</name>
    <dbReference type="NCBI Taxonomy" id="412755"/>
    <lineage>
        <taxon>unclassified sequences</taxon>
        <taxon>metagenomes</taxon>
        <taxon>ecological metagenomes</taxon>
    </lineage>
</organism>
<sequence length="197" mass="22482">MLGFFLMKAIGIDLDADVINLSIMSKNKDLINIKSLDISDIPKSDVKKLYIANKDNYLITSALDSSDVIIKSSDFNIKNSLFIKKAIKFHESSISTLDIDKVIISTIHFKNESKLKFFITTKEMLNKHLFRLKHINIDPDKVTSTSQALIRFINFYFKDIKSSFLVHIAKSKTTCVLMKDNQPIKTYSIKIGTNKLI</sequence>